<evidence type="ECO:0008006" key="3">
    <source>
        <dbReference type="Google" id="ProtNLM"/>
    </source>
</evidence>
<evidence type="ECO:0000313" key="1">
    <source>
        <dbReference type="EMBL" id="CAD8195380.1"/>
    </source>
</evidence>
<reference evidence="1" key="1">
    <citation type="submission" date="2021-01" db="EMBL/GenBank/DDBJ databases">
        <authorList>
            <consortium name="Genoscope - CEA"/>
            <person name="William W."/>
        </authorList>
    </citation>
    <scope>NUCLEOTIDE SEQUENCE</scope>
</reference>
<dbReference type="OrthoDB" id="3349226at2759"/>
<dbReference type="EMBL" id="CAJJDP010000109">
    <property type="protein sequence ID" value="CAD8195380.1"/>
    <property type="molecule type" value="Genomic_DNA"/>
</dbReference>
<dbReference type="PANTHER" id="PTHR11786">
    <property type="entry name" value="N-HYDROXYARYLAMINE O-ACETYLTRANSFERASE"/>
    <property type="match status" value="1"/>
</dbReference>
<keyword evidence="2" id="KW-1185">Reference proteome</keyword>
<dbReference type="InterPro" id="IPR001447">
    <property type="entry name" value="Arylamine_N-AcTrfase"/>
</dbReference>
<dbReference type="PANTHER" id="PTHR11786:SF0">
    <property type="entry name" value="ARYLAMINE N-ACETYLTRANSFERASE 4-RELATED"/>
    <property type="match status" value="1"/>
</dbReference>
<name>A0A8S1X3R6_PAROT</name>
<accession>A0A8S1X3R6</accession>
<comment type="caution">
    <text evidence="1">The sequence shown here is derived from an EMBL/GenBank/DDBJ whole genome shotgun (WGS) entry which is preliminary data.</text>
</comment>
<dbReference type="OMA" id="PFEHFRI"/>
<proteinExistence type="predicted"/>
<dbReference type="Pfam" id="PF00797">
    <property type="entry name" value="Acetyltransf_2"/>
    <property type="match status" value="1"/>
</dbReference>
<gene>
    <name evidence="1" type="ORF">POCTA_138.1.T1090029</name>
</gene>
<sequence length="285" mass="33923">MQSSISQEDLKTYLIGIGLPADITLSVSVETLYLLTNKQLIYTFYQNADAHLKESKPISLEFVDILQRLCVQKRGGLCYEHELLLYYVLKHIGFNVELIRCFVQEAGPYNPDYPTTHGFMHVKIQDEIFLIDIGFGVRSLRYPIKVDFQNLNNSHDLFPFEHFRITENETLYQLQHLIDGKWVTCYHFFKPIRFQTLEEIKHDYYNFLTTKQFLVGRDNRFQICKNTESGKIQYFWFRLEQKFTAFKKIHNFDKSTKIEFATYEELKEDVRQEIGVILPDRNLIR</sequence>
<dbReference type="AlphaFoldDB" id="A0A8S1X3R6"/>
<evidence type="ECO:0000313" key="2">
    <source>
        <dbReference type="Proteomes" id="UP000683925"/>
    </source>
</evidence>
<dbReference type="Proteomes" id="UP000683925">
    <property type="component" value="Unassembled WGS sequence"/>
</dbReference>
<protein>
    <recommendedName>
        <fullName evidence="3">Arylamine N-acetyltransferase</fullName>
    </recommendedName>
</protein>
<dbReference type="GO" id="GO:0016407">
    <property type="term" value="F:acetyltransferase activity"/>
    <property type="evidence" value="ECO:0007669"/>
    <property type="project" value="InterPro"/>
</dbReference>
<organism evidence="1 2">
    <name type="scientific">Paramecium octaurelia</name>
    <dbReference type="NCBI Taxonomy" id="43137"/>
    <lineage>
        <taxon>Eukaryota</taxon>
        <taxon>Sar</taxon>
        <taxon>Alveolata</taxon>
        <taxon>Ciliophora</taxon>
        <taxon>Intramacronucleata</taxon>
        <taxon>Oligohymenophorea</taxon>
        <taxon>Peniculida</taxon>
        <taxon>Parameciidae</taxon>
        <taxon>Paramecium</taxon>
    </lineage>
</organism>